<dbReference type="AlphaFoldDB" id="A0A918IRR0"/>
<feature type="region of interest" description="Disordered" evidence="2">
    <location>
        <begin position="1"/>
        <end position="23"/>
    </location>
</feature>
<dbReference type="Gene3D" id="6.10.250.2080">
    <property type="match status" value="1"/>
</dbReference>
<feature type="compositionally biased region" description="Basic and acidic residues" evidence="2">
    <location>
        <begin position="9"/>
        <end position="23"/>
    </location>
</feature>
<dbReference type="PRINTS" id="PR00950">
    <property type="entry name" value="TYPE3IMSPROT"/>
</dbReference>
<evidence type="ECO:0000256" key="2">
    <source>
        <dbReference type="SAM" id="MobiDB-lite"/>
    </source>
</evidence>
<dbReference type="PANTHER" id="PTHR30531:SF12">
    <property type="entry name" value="FLAGELLAR BIOSYNTHETIC PROTEIN FLHB"/>
    <property type="match status" value="1"/>
</dbReference>
<evidence type="ECO:0000256" key="3">
    <source>
        <dbReference type="SAM" id="Phobius"/>
    </source>
</evidence>
<dbReference type="Pfam" id="PF01312">
    <property type="entry name" value="Bac_export_2"/>
    <property type="match status" value="1"/>
</dbReference>
<keyword evidence="4" id="KW-0966">Cell projection</keyword>
<feature type="transmembrane region" description="Helical" evidence="3">
    <location>
        <begin position="193"/>
        <end position="211"/>
    </location>
</feature>
<keyword evidence="3" id="KW-0812">Transmembrane</keyword>
<dbReference type="RefSeq" id="WP_189633112.1">
    <property type="nucleotide sequence ID" value="NZ_BMYQ01000002.1"/>
</dbReference>
<dbReference type="SUPFAM" id="SSF160544">
    <property type="entry name" value="EscU C-terminal domain-like"/>
    <property type="match status" value="1"/>
</dbReference>
<proteinExistence type="inferred from homology"/>
<dbReference type="InterPro" id="IPR029025">
    <property type="entry name" value="T3SS_substrate_exporter_C"/>
</dbReference>
<accession>A0A918IRR0</accession>
<sequence>MSASVDDEDKPHEASAKRLEDMRKQGQIPRSQDLFGAAAFAGLVGALFGPAAKAPEHLGASLAILLASPDRIELERPALAGLLLEVLTALAPIFLLPMVAVILMITLQRAWLFTPGNFAFRFSRISPFAAAAQRFGPQGLVAFGKSAAKLIVISLVLGLFLQSREKVVLGVMFLAPAPAMAVTLGLLRDFLTVVLGIVIAFGLGDYFWQWLQHRKRAMMSRQDMIEEHKESEGDPHLKAHRKQRGQDIAMNRMLLDVPGADVVIVNPTHYAVALKWDRAARRPPVCVAKGVDEIAARIREQAQKAGVPIHSDPPTARALHAALKIGDEIAPEHYKVVAAAIRFAEAMRRRARKY</sequence>
<keyword evidence="4" id="KW-0282">Flagellum</keyword>
<evidence type="ECO:0000313" key="5">
    <source>
        <dbReference type="Proteomes" id="UP000628984"/>
    </source>
</evidence>
<dbReference type="Proteomes" id="UP000628984">
    <property type="component" value="Unassembled WGS sequence"/>
</dbReference>
<evidence type="ECO:0000256" key="1">
    <source>
        <dbReference type="ARBA" id="ARBA00010690"/>
    </source>
</evidence>
<dbReference type="GO" id="GO:0009306">
    <property type="term" value="P:protein secretion"/>
    <property type="evidence" value="ECO:0007669"/>
    <property type="project" value="InterPro"/>
</dbReference>
<organism evidence="4 5">
    <name type="scientific">Gemmobacter lanyuensis</name>
    <dbReference type="NCBI Taxonomy" id="1054497"/>
    <lineage>
        <taxon>Bacteria</taxon>
        <taxon>Pseudomonadati</taxon>
        <taxon>Pseudomonadota</taxon>
        <taxon>Alphaproteobacteria</taxon>
        <taxon>Rhodobacterales</taxon>
        <taxon>Paracoccaceae</taxon>
        <taxon>Gemmobacter</taxon>
    </lineage>
</organism>
<gene>
    <name evidence="4" type="primary">fhlB</name>
    <name evidence="4" type="ORF">GCM10011452_12140</name>
</gene>
<dbReference type="Gene3D" id="3.40.1690.10">
    <property type="entry name" value="secretion proteins EscU"/>
    <property type="match status" value="1"/>
</dbReference>
<protein>
    <submittedName>
        <fullName evidence="4">Flagellar biosynthesis protein FlhB</fullName>
    </submittedName>
</protein>
<keyword evidence="3" id="KW-1133">Transmembrane helix</keyword>
<keyword evidence="5" id="KW-1185">Reference proteome</keyword>
<dbReference type="InterPro" id="IPR006135">
    <property type="entry name" value="T3SS_substrate_exporter"/>
</dbReference>
<feature type="transmembrane region" description="Helical" evidence="3">
    <location>
        <begin position="167"/>
        <end position="187"/>
    </location>
</feature>
<keyword evidence="4" id="KW-0969">Cilium</keyword>
<comment type="similarity">
    <text evidence="1">Belongs to the type III secretion exporter family.</text>
</comment>
<dbReference type="EMBL" id="BMYQ01000002">
    <property type="protein sequence ID" value="GGW25774.1"/>
    <property type="molecule type" value="Genomic_DNA"/>
</dbReference>
<reference evidence="4" key="2">
    <citation type="submission" date="2020-09" db="EMBL/GenBank/DDBJ databases">
        <authorList>
            <person name="Sun Q."/>
            <person name="Kim S."/>
        </authorList>
    </citation>
    <scope>NUCLEOTIDE SEQUENCE</scope>
    <source>
        <strain evidence="4">KCTC 23714</strain>
    </source>
</reference>
<reference evidence="4" key="1">
    <citation type="journal article" date="2014" name="Int. J. Syst. Evol. Microbiol.">
        <title>Complete genome sequence of Corynebacterium casei LMG S-19264T (=DSM 44701T), isolated from a smear-ripened cheese.</title>
        <authorList>
            <consortium name="US DOE Joint Genome Institute (JGI-PGF)"/>
            <person name="Walter F."/>
            <person name="Albersmeier A."/>
            <person name="Kalinowski J."/>
            <person name="Ruckert C."/>
        </authorList>
    </citation>
    <scope>NUCLEOTIDE SEQUENCE</scope>
    <source>
        <strain evidence="4">KCTC 23714</strain>
    </source>
</reference>
<dbReference type="GO" id="GO:0005886">
    <property type="term" value="C:plasma membrane"/>
    <property type="evidence" value="ECO:0007669"/>
    <property type="project" value="TreeGrafter"/>
</dbReference>
<name>A0A918IRR0_9RHOB</name>
<dbReference type="PANTHER" id="PTHR30531">
    <property type="entry name" value="FLAGELLAR BIOSYNTHETIC PROTEIN FLHB"/>
    <property type="match status" value="1"/>
</dbReference>
<feature type="transmembrane region" description="Helical" evidence="3">
    <location>
        <begin position="142"/>
        <end position="160"/>
    </location>
</feature>
<feature type="transmembrane region" description="Helical" evidence="3">
    <location>
        <begin position="78"/>
        <end position="106"/>
    </location>
</feature>
<keyword evidence="3" id="KW-0472">Membrane</keyword>
<evidence type="ECO:0000313" key="4">
    <source>
        <dbReference type="EMBL" id="GGW25774.1"/>
    </source>
</evidence>
<comment type="caution">
    <text evidence="4">The sequence shown here is derived from an EMBL/GenBank/DDBJ whole genome shotgun (WGS) entry which is preliminary data.</text>
</comment>